<sequence>MEEKVGNKEGDQPKVLNFTGEEYLEVGEIAKPFWEKGVSENLPKFVIYMGGVGSGKTTMRRHHQSSGYVHFDFGEICIAMEKGFGKDNPKLPNYELLAGSMILQESVEAKKNIVIEIIGDDEKLFIPVIKKMKEIGYETSLQFIACKPEDAYGRHLKAVEEDKDYISSFYTQEATLSFFYEQLQLGKMPEAVEKDKKYLVKVDDNFHPMDTGEAYDDKTYSSLEEAVKRCKEITIDSLMHSYKKGINASELLEQWMAFGDDPFVYTGEGDLPFSARDFVTEELCLYIIKEMENIE</sequence>
<organism evidence="1 2">
    <name type="scientific">Candidatus Staskawiczbacteria bacterium RIFCSPHIGHO2_01_FULL_39_25</name>
    <dbReference type="NCBI Taxonomy" id="1802202"/>
    <lineage>
        <taxon>Bacteria</taxon>
        <taxon>Candidatus Staskawicziibacteriota</taxon>
    </lineage>
</organism>
<dbReference type="Gene3D" id="3.40.50.300">
    <property type="entry name" value="P-loop containing nucleotide triphosphate hydrolases"/>
    <property type="match status" value="1"/>
</dbReference>
<dbReference type="Proteomes" id="UP000176855">
    <property type="component" value="Unassembled WGS sequence"/>
</dbReference>
<reference evidence="1 2" key="1">
    <citation type="journal article" date="2016" name="Nat. Commun.">
        <title>Thousands of microbial genomes shed light on interconnected biogeochemical processes in an aquifer system.</title>
        <authorList>
            <person name="Anantharaman K."/>
            <person name="Brown C.T."/>
            <person name="Hug L.A."/>
            <person name="Sharon I."/>
            <person name="Castelle C.J."/>
            <person name="Probst A.J."/>
            <person name="Thomas B.C."/>
            <person name="Singh A."/>
            <person name="Wilkins M.J."/>
            <person name="Karaoz U."/>
            <person name="Brodie E.L."/>
            <person name="Williams K.H."/>
            <person name="Hubbard S.S."/>
            <person name="Banfield J.F."/>
        </authorList>
    </citation>
    <scope>NUCLEOTIDE SEQUENCE [LARGE SCALE GENOMIC DNA]</scope>
</reference>
<gene>
    <name evidence="1" type="ORF">A2730_02490</name>
</gene>
<name>A0A1G2HQN2_9BACT</name>
<evidence type="ECO:0000313" key="1">
    <source>
        <dbReference type="EMBL" id="OGZ64541.1"/>
    </source>
</evidence>
<protein>
    <submittedName>
        <fullName evidence="1">Uncharacterized protein</fullName>
    </submittedName>
</protein>
<accession>A0A1G2HQN2</accession>
<proteinExistence type="predicted"/>
<evidence type="ECO:0000313" key="2">
    <source>
        <dbReference type="Proteomes" id="UP000176855"/>
    </source>
</evidence>
<dbReference type="AlphaFoldDB" id="A0A1G2HQN2"/>
<dbReference type="EMBL" id="MHOO01000004">
    <property type="protein sequence ID" value="OGZ64541.1"/>
    <property type="molecule type" value="Genomic_DNA"/>
</dbReference>
<dbReference type="SUPFAM" id="SSF52540">
    <property type="entry name" value="P-loop containing nucleoside triphosphate hydrolases"/>
    <property type="match status" value="1"/>
</dbReference>
<comment type="caution">
    <text evidence="1">The sequence shown here is derived from an EMBL/GenBank/DDBJ whole genome shotgun (WGS) entry which is preliminary data.</text>
</comment>
<dbReference type="InterPro" id="IPR027417">
    <property type="entry name" value="P-loop_NTPase"/>
</dbReference>